<dbReference type="Pfam" id="PF17284">
    <property type="entry name" value="Spermine_synt_N"/>
    <property type="match status" value="1"/>
</dbReference>
<dbReference type="OrthoDB" id="5953636at2759"/>
<dbReference type="GO" id="GO:0006597">
    <property type="term" value="P:spermine biosynthetic process"/>
    <property type="evidence" value="ECO:0007669"/>
    <property type="project" value="InterPro"/>
</dbReference>
<dbReference type="PROSITE" id="PS01330">
    <property type="entry name" value="PABS_1"/>
    <property type="match status" value="1"/>
</dbReference>
<dbReference type="InterPro" id="IPR015576">
    <property type="entry name" value="Spermine_synthase_animal"/>
</dbReference>
<dbReference type="HAMAP" id="MF_00198">
    <property type="entry name" value="Spermidine_synth"/>
    <property type="match status" value="1"/>
</dbReference>
<dbReference type="PROSITE" id="PS51006">
    <property type="entry name" value="PABS_2"/>
    <property type="match status" value="1"/>
</dbReference>
<name>U4ULT6_DENPD</name>
<protein>
    <recommendedName>
        <fullName evidence="4">PABS domain-containing protein</fullName>
    </recommendedName>
</protein>
<dbReference type="Pfam" id="PF01564">
    <property type="entry name" value="Spermine_synth"/>
    <property type="match status" value="1"/>
</dbReference>
<dbReference type="PANTHER" id="PTHR46315">
    <property type="entry name" value="SPERMINE SYNTHASE"/>
    <property type="match status" value="1"/>
</dbReference>
<dbReference type="InterPro" id="IPR035246">
    <property type="entry name" value="Spermidine_synt_N"/>
</dbReference>
<dbReference type="CDD" id="cd02440">
    <property type="entry name" value="AdoMet_MTases"/>
    <property type="match status" value="1"/>
</dbReference>
<feature type="domain" description="PABS" evidence="4">
    <location>
        <begin position="411"/>
        <end position="652"/>
    </location>
</feature>
<dbReference type="Proteomes" id="UP000030742">
    <property type="component" value="Unassembled WGS sequence"/>
</dbReference>
<accession>U4ULT6</accession>
<dbReference type="GO" id="GO:0016768">
    <property type="term" value="F:spermine synthase activity"/>
    <property type="evidence" value="ECO:0007669"/>
    <property type="project" value="InterPro"/>
</dbReference>
<dbReference type="InterPro" id="IPR029063">
    <property type="entry name" value="SAM-dependent_MTases_sf"/>
</dbReference>
<comment type="similarity">
    <text evidence="1">Belongs to the spermidine/spermine synthase family.</text>
</comment>
<keyword evidence="3" id="KW-0620">Polyamine biosynthesis</keyword>
<sequence length="824" mass="93701">MEATILNILAASEVQHAYPALQKDAVDAIASRITDIVYTTLECKTAQSIAKRCNLLKFVNKLCYTPEFHSQEHHYKAYLQEYDRQCIKAGSPELVDAIKAELLEISNSVHRAVSQFYQRKNAKTKEAIARHELIKQWDEEKLKLKPNFSYSKTVSHYETSQRLIDDLLLGKASPSNVDQAALKDHRERQVAFSYALVNVAQDASDLIALHQVFRAFSSYASLMPCELELLTNIWMLKDGKFDLRNIVSIQFPFILENMVIHYCTDIVKLQNSSQVASYFCSLSSDPKLLLLRQAYFSLEEGFYDTQSSVLELLNKLENAVKQGFSSLQRINNFSLEGSWIRILTSEASMITMRIFPNQLGHITIDCYAKDSETPSASLEVVREIERHIKAAVRGIKSIRALPNLQADKAVRYYLTSDNRVVEYDVTALVFDETTPYQKVQIVKSKTMGNILVLDDLQNLGEMDLPYTHTLMGKNVEKYEGKEVLILGGGDGALLYELLQENPKEVVMVELDEVVIKACSKYMRSVCGDAMDNYDGPHHKIIIGDCLPVLEQYIGEGRRFDYVFGDLTDVPISVDKSLELWAFINKVLKLSFQVLKPDGKFMTHVTGQGCTEALEAYKQCLDRLQPAVKYETSSNFVPSFHETWVFCQTELWKRGYQAGGEGDRLGPAKWYHWVQYSSSRSTRISRWLFCISFLAGAGASRFVRLVVPVPGVYLRTLVQLASGYLESFYCQVEKYAAANKKWAIMDKVDSDANLNLRTLYLLSKILDVLFVHTNTTQMLEQLMLSLPQAKKSHKGTRAGTGAFWRTLQVAPVANRRRTIDWYQFT</sequence>
<keyword evidence="2 3" id="KW-0808">Transferase</keyword>
<dbReference type="EMBL" id="KB632404">
    <property type="protein sequence ID" value="ERL95039.1"/>
    <property type="molecule type" value="Genomic_DNA"/>
</dbReference>
<gene>
    <name evidence="5" type="ORF">D910_12309</name>
</gene>
<dbReference type="InterPro" id="IPR037163">
    <property type="entry name" value="Spermidine_synt_N_sf"/>
</dbReference>
<dbReference type="FunFam" id="3.40.50.150:FF:000197">
    <property type="entry name" value="spermine synthase isoform X2"/>
    <property type="match status" value="1"/>
</dbReference>
<evidence type="ECO:0000256" key="2">
    <source>
        <dbReference type="ARBA" id="ARBA00022679"/>
    </source>
</evidence>
<reference evidence="5 6" key="1">
    <citation type="journal article" date="2013" name="Genome Biol.">
        <title>Draft genome of the mountain pine beetle, Dendroctonus ponderosae Hopkins, a major forest pest.</title>
        <authorList>
            <person name="Keeling C.I."/>
            <person name="Yuen M.M."/>
            <person name="Liao N.Y."/>
            <person name="Docking T.R."/>
            <person name="Chan S.K."/>
            <person name="Taylor G.A."/>
            <person name="Palmquist D.L."/>
            <person name="Jackman S.D."/>
            <person name="Nguyen A."/>
            <person name="Li M."/>
            <person name="Henderson H."/>
            <person name="Janes J.K."/>
            <person name="Zhao Y."/>
            <person name="Pandoh P."/>
            <person name="Moore R."/>
            <person name="Sperling F.A."/>
            <person name="Huber D.P."/>
            <person name="Birol I."/>
            <person name="Jones S.J."/>
            <person name="Bohlmann J."/>
        </authorList>
    </citation>
    <scope>NUCLEOTIDE SEQUENCE</scope>
</reference>
<dbReference type="PANTHER" id="PTHR46315:SF1">
    <property type="entry name" value="SPERMINE SYNTHASE"/>
    <property type="match status" value="1"/>
</dbReference>
<dbReference type="InterPro" id="IPR001045">
    <property type="entry name" value="Spermi_synthase"/>
</dbReference>
<dbReference type="Gene3D" id="2.30.140.10">
    <property type="entry name" value="Spermidine synthase, tetramerisation domain"/>
    <property type="match status" value="1"/>
</dbReference>
<evidence type="ECO:0000313" key="5">
    <source>
        <dbReference type="EMBL" id="ERL95039.1"/>
    </source>
</evidence>
<dbReference type="SUPFAM" id="SSF53335">
    <property type="entry name" value="S-adenosyl-L-methionine-dependent methyltransferases"/>
    <property type="match status" value="1"/>
</dbReference>
<proteinExistence type="inferred from homology"/>
<evidence type="ECO:0000259" key="4">
    <source>
        <dbReference type="PROSITE" id="PS51006"/>
    </source>
</evidence>
<evidence type="ECO:0000256" key="3">
    <source>
        <dbReference type="PROSITE-ProRule" id="PRU00354"/>
    </source>
</evidence>
<evidence type="ECO:0000313" key="6">
    <source>
        <dbReference type="Proteomes" id="UP000030742"/>
    </source>
</evidence>
<dbReference type="InterPro" id="IPR030374">
    <property type="entry name" value="PABS"/>
</dbReference>
<evidence type="ECO:0000256" key="1">
    <source>
        <dbReference type="ARBA" id="ARBA00007867"/>
    </source>
</evidence>
<dbReference type="Gene3D" id="3.40.50.150">
    <property type="entry name" value="Vaccinia Virus protein VP39"/>
    <property type="match status" value="1"/>
</dbReference>
<dbReference type="InterPro" id="IPR030373">
    <property type="entry name" value="PABS_CS"/>
</dbReference>
<feature type="active site" description="Proton acceptor" evidence="3">
    <location>
        <position position="565"/>
    </location>
</feature>
<dbReference type="AlphaFoldDB" id="U4ULT6"/>
<dbReference type="STRING" id="77166.U4ULT6"/>
<organism evidence="5 6">
    <name type="scientific">Dendroctonus ponderosae</name>
    <name type="common">Mountain pine beetle</name>
    <dbReference type="NCBI Taxonomy" id="77166"/>
    <lineage>
        <taxon>Eukaryota</taxon>
        <taxon>Metazoa</taxon>
        <taxon>Ecdysozoa</taxon>
        <taxon>Arthropoda</taxon>
        <taxon>Hexapoda</taxon>
        <taxon>Insecta</taxon>
        <taxon>Pterygota</taxon>
        <taxon>Neoptera</taxon>
        <taxon>Endopterygota</taxon>
        <taxon>Coleoptera</taxon>
        <taxon>Polyphaga</taxon>
        <taxon>Cucujiformia</taxon>
        <taxon>Curculionidae</taxon>
        <taxon>Scolytinae</taxon>
        <taxon>Dendroctonus</taxon>
    </lineage>
</organism>